<feature type="compositionally biased region" description="Basic residues" evidence="1">
    <location>
        <begin position="264"/>
        <end position="287"/>
    </location>
</feature>
<feature type="region of interest" description="Disordered" evidence="1">
    <location>
        <begin position="229"/>
        <end position="304"/>
    </location>
</feature>
<accession>A0A1D2JB85</accession>
<evidence type="ECO:0000313" key="3">
    <source>
        <dbReference type="Proteomes" id="UP000242814"/>
    </source>
</evidence>
<feature type="region of interest" description="Disordered" evidence="1">
    <location>
        <begin position="521"/>
        <end position="570"/>
    </location>
</feature>
<dbReference type="EMBL" id="LZYO01000218">
    <property type="protein sequence ID" value="ODH25710.1"/>
    <property type="molecule type" value="Genomic_DNA"/>
</dbReference>
<protein>
    <submittedName>
        <fullName evidence="2">Uncharacterized protein</fullName>
    </submittedName>
</protein>
<gene>
    <name evidence="2" type="ORF">ACO22_05137</name>
</gene>
<feature type="compositionally biased region" description="Polar residues" evidence="1">
    <location>
        <begin position="377"/>
        <end position="408"/>
    </location>
</feature>
<feature type="compositionally biased region" description="Polar residues" evidence="1">
    <location>
        <begin position="229"/>
        <end position="242"/>
    </location>
</feature>
<dbReference type="Proteomes" id="UP000242814">
    <property type="component" value="Unassembled WGS sequence"/>
</dbReference>
<feature type="compositionally biased region" description="Low complexity" evidence="1">
    <location>
        <begin position="251"/>
        <end position="263"/>
    </location>
</feature>
<reference evidence="2 3" key="1">
    <citation type="submission" date="2016-06" db="EMBL/GenBank/DDBJ databases">
        <authorList>
            <person name="Kjaerup R.B."/>
            <person name="Dalgaard T.S."/>
            <person name="Juul-Madsen H.R."/>
        </authorList>
    </citation>
    <scope>NUCLEOTIDE SEQUENCE [LARGE SCALE GENOMIC DNA]</scope>
    <source>
        <strain evidence="2 3">Pb300</strain>
    </source>
</reference>
<feature type="compositionally biased region" description="Polar residues" evidence="1">
    <location>
        <begin position="289"/>
        <end position="303"/>
    </location>
</feature>
<dbReference type="VEuPathDB" id="FungiDB:PABG_07261"/>
<organism evidence="2 3">
    <name type="scientific">Paracoccidioides brasiliensis</name>
    <dbReference type="NCBI Taxonomy" id="121759"/>
    <lineage>
        <taxon>Eukaryota</taxon>
        <taxon>Fungi</taxon>
        <taxon>Dikarya</taxon>
        <taxon>Ascomycota</taxon>
        <taxon>Pezizomycotina</taxon>
        <taxon>Eurotiomycetes</taxon>
        <taxon>Eurotiomycetidae</taxon>
        <taxon>Onygenales</taxon>
        <taxon>Ajellomycetaceae</taxon>
        <taxon>Paracoccidioides</taxon>
    </lineage>
</organism>
<sequence>MWSDDGSSLFAGAYRGAPQPGQQGPSTGRRATADINVADISWSRSKPWNLTRRACLYLLGTLRLMNESPATCDGYLHSSPQDNFPLITSLQLTLPGNLHWHLTSDISHLTSHISPLALQQQRLPLIHMHEDAVTSPFLYIPSLSQDDGTANASLSTHYANPSESTASCFSIGPDPKTFYSAIELTDAALHQSLSPAISELGPLSPWSTFSAMSNETGSEESRCLIKCSTNPAGQQNTSSPSKNHAHKKSKPSTSLSRTSSYSTGRRRSSRSSSMIRRRSKQQVHHKTGPWSQIYSSTSVQGDSVLSKKREDLVSLHRNSCRLFEPSMGESDAEAGMGHHDSKPNAAGGISSTSTRKSKLHRSHSTAADIIAVRNKLTPRQTSKPFRKASQSYSPLLRSETLSPISPTFSDGPRQAVPATQHHRHWSPNVMRHSSSQGILQSEDDLAIYRPMPATVIDWTSPSTRRREYAKIDRSTRGVRGMWRKLAPSWFQSGGSRMPFFEEGKGGKGMCDGSVRRFRMDVPEDDGGGPSCRNNEKHRQAAKTKWRWNEHSVSRAGSFRGGKGAGGEGGAGGIVHGKWRCLGITRKANA</sequence>
<comment type="caution">
    <text evidence="2">The sequence shown here is derived from an EMBL/GenBank/DDBJ whole genome shotgun (WGS) entry which is preliminary data.</text>
</comment>
<evidence type="ECO:0000256" key="1">
    <source>
        <dbReference type="SAM" id="MobiDB-lite"/>
    </source>
</evidence>
<feature type="compositionally biased region" description="Gly residues" evidence="1">
    <location>
        <begin position="558"/>
        <end position="570"/>
    </location>
</feature>
<dbReference type="VEuPathDB" id="FungiDB:PADG_05226"/>
<feature type="region of interest" description="Disordered" evidence="1">
    <location>
        <begin position="327"/>
        <end position="434"/>
    </location>
</feature>
<evidence type="ECO:0000313" key="2">
    <source>
        <dbReference type="EMBL" id="ODH25710.1"/>
    </source>
</evidence>
<dbReference type="AlphaFoldDB" id="A0A1D2JB85"/>
<name>A0A1D2JB85_PARBR</name>
<proteinExistence type="predicted"/>